<dbReference type="SUPFAM" id="SSF47090">
    <property type="entry name" value="PGBD-like"/>
    <property type="match status" value="1"/>
</dbReference>
<feature type="region of interest" description="Disordered" evidence="1">
    <location>
        <begin position="273"/>
        <end position="297"/>
    </location>
</feature>
<evidence type="ECO:0000256" key="1">
    <source>
        <dbReference type="SAM" id="MobiDB-lite"/>
    </source>
</evidence>
<accession>T5KQF9</accession>
<reference evidence="4 5" key="1">
    <citation type="journal article" date="2013" name="Genome Announc.">
        <title>Whole-genome sequences of five oyster-associated bacteria show potential for crude oil hydrocarbon degradation.</title>
        <authorList>
            <person name="Chauhan A."/>
            <person name="Green S."/>
            <person name="Pathak A."/>
            <person name="Thomas J."/>
            <person name="Venkatramanan R."/>
        </authorList>
    </citation>
    <scope>NUCLEOTIDE SEQUENCE [LARGE SCALE GENOMIC DNA]</scope>
    <source>
        <strain evidence="4 5">MF109</strain>
    </source>
</reference>
<keyword evidence="2" id="KW-0732">Signal</keyword>
<dbReference type="InterPro" id="IPR002477">
    <property type="entry name" value="Peptidoglycan-bd-like"/>
</dbReference>
<comment type="caution">
    <text evidence="4">The sequence shown here is derived from an EMBL/GenBank/DDBJ whole genome shotgun (WGS) entry which is preliminary data.</text>
</comment>
<dbReference type="EMBL" id="ATAO01000168">
    <property type="protein sequence ID" value="EQM79587.1"/>
    <property type="molecule type" value="Genomic_DNA"/>
</dbReference>
<evidence type="ECO:0000313" key="5">
    <source>
        <dbReference type="Proteomes" id="UP000016033"/>
    </source>
</evidence>
<dbReference type="Pfam" id="PF01471">
    <property type="entry name" value="PG_binding_1"/>
    <property type="match status" value="1"/>
</dbReference>
<name>T5KQF9_MICMQ</name>
<dbReference type="InterPro" id="IPR036366">
    <property type="entry name" value="PGBDSf"/>
</dbReference>
<dbReference type="InterPro" id="IPR036365">
    <property type="entry name" value="PGBD-like_sf"/>
</dbReference>
<dbReference type="Gene3D" id="1.10.101.10">
    <property type="entry name" value="PGBD-like superfamily/PGBD"/>
    <property type="match status" value="1"/>
</dbReference>
<feature type="signal peptide" evidence="2">
    <location>
        <begin position="1"/>
        <end position="20"/>
    </location>
</feature>
<feature type="chain" id="PRO_5004607103" description="Peptidoglycan binding-like domain-containing protein" evidence="2">
    <location>
        <begin position="21"/>
        <end position="391"/>
    </location>
</feature>
<organism evidence="4 5">
    <name type="scientific">Microbacterium maritypicum MF109</name>
    <dbReference type="NCBI Taxonomy" id="1333857"/>
    <lineage>
        <taxon>Bacteria</taxon>
        <taxon>Bacillati</taxon>
        <taxon>Actinomycetota</taxon>
        <taxon>Actinomycetes</taxon>
        <taxon>Micrococcales</taxon>
        <taxon>Microbacteriaceae</taxon>
        <taxon>Microbacterium</taxon>
    </lineage>
</organism>
<proteinExistence type="predicted"/>
<evidence type="ECO:0000259" key="3">
    <source>
        <dbReference type="Pfam" id="PF01471"/>
    </source>
</evidence>
<feature type="domain" description="Peptidoglycan binding-like" evidence="3">
    <location>
        <begin position="124"/>
        <end position="166"/>
    </location>
</feature>
<feature type="region of interest" description="Disordered" evidence="1">
    <location>
        <begin position="167"/>
        <end position="194"/>
    </location>
</feature>
<gene>
    <name evidence="4" type="ORF">L687_16050</name>
</gene>
<evidence type="ECO:0000256" key="2">
    <source>
        <dbReference type="SAM" id="SignalP"/>
    </source>
</evidence>
<feature type="compositionally biased region" description="Basic and acidic residues" evidence="1">
    <location>
        <begin position="177"/>
        <end position="190"/>
    </location>
</feature>
<sequence>MAVIAVVLIVALIGAGFWFAAQFQSSAQQEANAKAPAPGPVFAEVTQGALAGEVGFTGQAGPSTQTPVTVLPVAEASLTVVTERPLATGATASSGQVLTEVNGRPLFGVQSAFSFYRDMGVGDRGPDVEALQAALVARSYQLNADGRFGGETAAAVKRWYQDNGYEAPTRSAAAEKTSSEGGEKAPDPSEKAPAAEGYVPVAEILAMPSASAQVVKGVQVGQRLAAEGVPDFILGSADLVVTITVPVTDLGDVVAGDAAVISIGGTEVEGIVGDIRPSDSAEDSEGSGSNGDAEQAAPEVTFAVVPKTALPGSSGRARVAVIKQIVAEDALIVPVLAVSDRGPDKNVLTKQQADGTLLEVPVTVLGTLQGEVAVEPRDEGALKAGELVRVG</sequence>
<evidence type="ECO:0000313" key="4">
    <source>
        <dbReference type="EMBL" id="EQM79587.1"/>
    </source>
</evidence>
<dbReference type="Proteomes" id="UP000016033">
    <property type="component" value="Unassembled WGS sequence"/>
</dbReference>
<protein>
    <recommendedName>
        <fullName evidence="3">Peptidoglycan binding-like domain-containing protein</fullName>
    </recommendedName>
</protein>
<dbReference type="PATRIC" id="fig|1333857.3.peg.1520"/>
<dbReference type="AlphaFoldDB" id="T5KQF9"/>